<dbReference type="GO" id="GO:0005615">
    <property type="term" value="C:extracellular space"/>
    <property type="evidence" value="ECO:0007669"/>
    <property type="project" value="TreeGrafter"/>
</dbReference>
<feature type="compositionally biased region" description="Polar residues" evidence="1">
    <location>
        <begin position="80"/>
        <end position="100"/>
    </location>
</feature>
<dbReference type="InterPro" id="IPR050904">
    <property type="entry name" value="Adhesion/Biosynth-related"/>
</dbReference>
<feature type="region of interest" description="Disordered" evidence="1">
    <location>
        <begin position="288"/>
        <end position="349"/>
    </location>
</feature>
<dbReference type="Gene3D" id="2.30.180.10">
    <property type="entry name" value="FAS1 domain"/>
    <property type="match status" value="3"/>
</dbReference>
<gene>
    <name evidence="4" type="ORF">LRAMOSA00422</name>
</gene>
<dbReference type="InterPro" id="IPR036378">
    <property type="entry name" value="FAS1_dom_sf"/>
</dbReference>
<feature type="domain" description="FAS1" evidence="3">
    <location>
        <begin position="386"/>
        <end position="530"/>
    </location>
</feature>
<feature type="compositionally biased region" description="Low complexity" evidence="1">
    <location>
        <begin position="111"/>
        <end position="163"/>
    </location>
</feature>
<dbReference type="PANTHER" id="PTHR10900">
    <property type="entry name" value="PERIOSTIN-RELATED"/>
    <property type="match status" value="1"/>
</dbReference>
<feature type="compositionally biased region" description="Polar residues" evidence="1">
    <location>
        <begin position="559"/>
        <end position="572"/>
    </location>
</feature>
<evidence type="ECO:0000256" key="2">
    <source>
        <dbReference type="SAM" id="SignalP"/>
    </source>
</evidence>
<dbReference type="PANTHER" id="PTHR10900:SF77">
    <property type="entry name" value="FI19380P1"/>
    <property type="match status" value="1"/>
</dbReference>
<dbReference type="AlphaFoldDB" id="A0A077W896"/>
<feature type="domain" description="FAS1" evidence="3">
    <location>
        <begin position="22"/>
        <end position="383"/>
    </location>
</feature>
<evidence type="ECO:0000259" key="3">
    <source>
        <dbReference type="PROSITE" id="PS50213"/>
    </source>
</evidence>
<feature type="compositionally biased region" description="Low complexity" evidence="1">
    <location>
        <begin position="297"/>
        <end position="308"/>
    </location>
</feature>
<feature type="compositionally biased region" description="Low complexity" evidence="1">
    <location>
        <begin position="185"/>
        <end position="204"/>
    </location>
</feature>
<protein>
    <recommendedName>
        <fullName evidence="3">FAS1 domain-containing protein</fullName>
    </recommendedName>
</protein>
<evidence type="ECO:0000256" key="1">
    <source>
        <dbReference type="SAM" id="MobiDB-lite"/>
    </source>
</evidence>
<keyword evidence="2" id="KW-0732">Signal</keyword>
<proteinExistence type="predicted"/>
<accession>A0A077W896</accession>
<dbReference type="OrthoDB" id="286301at2759"/>
<dbReference type="PROSITE" id="PS50213">
    <property type="entry name" value="FAS1"/>
    <property type="match status" value="2"/>
</dbReference>
<name>A0A077W896_9FUNG</name>
<feature type="compositionally biased region" description="Polar residues" evidence="1">
    <location>
        <begin position="205"/>
        <end position="225"/>
    </location>
</feature>
<dbReference type="Pfam" id="PF02469">
    <property type="entry name" value="Fasciclin"/>
    <property type="match status" value="2"/>
</dbReference>
<reference evidence="4" key="1">
    <citation type="journal article" date="2014" name="Genome Announc.">
        <title>De novo whole-genome sequence and genome annotation of Lichtheimia ramosa.</title>
        <authorList>
            <person name="Linde J."/>
            <person name="Schwartze V."/>
            <person name="Binder U."/>
            <person name="Lass-Florl C."/>
            <person name="Voigt K."/>
            <person name="Horn F."/>
        </authorList>
    </citation>
    <scope>NUCLEOTIDE SEQUENCE</scope>
    <source>
        <strain evidence="4">JMRC FSU:6197</strain>
    </source>
</reference>
<organism evidence="4">
    <name type="scientific">Lichtheimia ramosa</name>
    <dbReference type="NCBI Taxonomy" id="688394"/>
    <lineage>
        <taxon>Eukaryota</taxon>
        <taxon>Fungi</taxon>
        <taxon>Fungi incertae sedis</taxon>
        <taxon>Mucoromycota</taxon>
        <taxon>Mucoromycotina</taxon>
        <taxon>Mucoromycetes</taxon>
        <taxon>Mucorales</taxon>
        <taxon>Lichtheimiaceae</taxon>
        <taxon>Lichtheimia</taxon>
    </lineage>
</organism>
<dbReference type="SMART" id="SM00554">
    <property type="entry name" value="FAS1"/>
    <property type="match status" value="2"/>
</dbReference>
<feature type="region of interest" description="Disordered" evidence="1">
    <location>
        <begin position="80"/>
        <end position="163"/>
    </location>
</feature>
<feature type="region of interest" description="Disordered" evidence="1">
    <location>
        <begin position="185"/>
        <end position="226"/>
    </location>
</feature>
<feature type="signal peptide" evidence="2">
    <location>
        <begin position="1"/>
        <end position="19"/>
    </location>
</feature>
<evidence type="ECO:0000313" key="4">
    <source>
        <dbReference type="EMBL" id="CDS03020.1"/>
    </source>
</evidence>
<dbReference type="InterPro" id="IPR000782">
    <property type="entry name" value="FAS1_domain"/>
</dbReference>
<sequence length="572" mass="60693">MFIGKLAAIGLLGAVSVQAQMTNTTLLGILNTTQLSPANKFMELITSDQKYKPILDLLSNPGNHTIFVPSDKAFDEMAQQNATTNEETFRQQNTGGDQQPSMGESNGGGEQQQEGSGSQEPPANGDNNNPDNNPSNQQEGSGSQEPPSDQGQGQQPPSDQGQGQQQFANVFNAILPEGLKVLQQDQSQNQTDGGNDQQQGQNSTEGGNQTSTGNQTSSGNETYNPFTEGARANYTILNLIQYHIVNGSYLLKDLNDSSVLHSDLTNHTVDKNTIGLPIVISRHNVTMNSTEQDNSTQQDNGEQQQQSQITVLQDQQGNGTSSSGGGGDNSTSSGNSTTSGNSTSSGNNTQTVYHAGNGIEFSNVTLYDIKASNGILHVIDRVLVPPGKPTEVVQNVTNTSTLAQLVQQNNQSASQINKLTNITILAPTDEALSSSGIHASFQSLLNNYATSQDQIKKLVNAHIVKGVYYADNLTAVAHQHGHGNLVTNENNNKLELTPVNGSVQVNHTANIVEPNILTDNGVMHTIDHVLSGNLQQQQQNQTQGGGGGAQQSGASQQQPEQTATGGQSEQTQ</sequence>
<dbReference type="SUPFAM" id="SSF82153">
    <property type="entry name" value="FAS1 domain"/>
    <property type="match status" value="2"/>
</dbReference>
<feature type="compositionally biased region" description="Low complexity" evidence="1">
    <location>
        <begin position="329"/>
        <end position="349"/>
    </location>
</feature>
<feature type="region of interest" description="Disordered" evidence="1">
    <location>
        <begin position="536"/>
        <end position="572"/>
    </location>
</feature>
<dbReference type="EMBL" id="LK023313">
    <property type="protein sequence ID" value="CDS03020.1"/>
    <property type="molecule type" value="Genomic_DNA"/>
</dbReference>
<feature type="chain" id="PRO_5001726063" description="FAS1 domain-containing protein" evidence="2">
    <location>
        <begin position="20"/>
        <end position="572"/>
    </location>
</feature>